<organism evidence="1 2">
    <name type="scientific">Acetobacterium bakii</name>
    <dbReference type="NCBI Taxonomy" id="52689"/>
    <lineage>
        <taxon>Bacteria</taxon>
        <taxon>Bacillati</taxon>
        <taxon>Bacillota</taxon>
        <taxon>Clostridia</taxon>
        <taxon>Eubacteriales</taxon>
        <taxon>Eubacteriaceae</taxon>
        <taxon>Acetobacterium</taxon>
    </lineage>
</organism>
<evidence type="ECO:0000313" key="2">
    <source>
        <dbReference type="Proteomes" id="UP000036873"/>
    </source>
</evidence>
<sequence>MNAQCIENEVIGYMAGKAIVKDEEGRWFFVEIPEEFIIAGEQIFEEDLSPLELLPKMVQSYILKEMGDR</sequence>
<reference evidence="2" key="1">
    <citation type="submission" date="2015-07" db="EMBL/GenBank/DDBJ databases">
        <title>Draft genome sequence of Acetobacterium bakii DSM 8293, a potential psychrophilic chemical producer through syngas fermentation.</title>
        <authorList>
            <person name="Song Y."/>
            <person name="Hwang S."/>
            <person name="Cho B.-K."/>
        </authorList>
    </citation>
    <scope>NUCLEOTIDE SEQUENCE [LARGE SCALE GENOMIC DNA]</scope>
    <source>
        <strain evidence="2">DSM 8239</strain>
    </source>
</reference>
<dbReference type="RefSeq" id="WP_050739596.1">
    <property type="nucleotide sequence ID" value="NZ_LGYO01000013.1"/>
</dbReference>
<dbReference type="EMBL" id="LGYO01000013">
    <property type="protein sequence ID" value="KNZ42433.1"/>
    <property type="molecule type" value="Genomic_DNA"/>
</dbReference>
<proteinExistence type="predicted"/>
<gene>
    <name evidence="1" type="ORF">AKG39_06635</name>
</gene>
<dbReference type="Proteomes" id="UP000036873">
    <property type="component" value="Unassembled WGS sequence"/>
</dbReference>
<protein>
    <submittedName>
        <fullName evidence="1">Uncharacterized protein</fullName>
    </submittedName>
</protein>
<name>A0A0L6U1Q1_9FIRM</name>
<evidence type="ECO:0000313" key="1">
    <source>
        <dbReference type="EMBL" id="KNZ42433.1"/>
    </source>
</evidence>
<dbReference type="AlphaFoldDB" id="A0A0L6U1Q1"/>
<keyword evidence="2" id="KW-1185">Reference proteome</keyword>
<dbReference type="OrthoDB" id="1778917at2"/>
<accession>A0A0L6U1Q1</accession>
<dbReference type="STRING" id="52689.AKG39_06635"/>
<comment type="caution">
    <text evidence="1">The sequence shown here is derived from an EMBL/GenBank/DDBJ whole genome shotgun (WGS) entry which is preliminary data.</text>
</comment>